<evidence type="ECO:0000256" key="1">
    <source>
        <dbReference type="SAM" id="Phobius"/>
    </source>
</evidence>
<dbReference type="Pfam" id="PF14694">
    <property type="entry name" value="LINES_N"/>
    <property type="match status" value="1"/>
</dbReference>
<dbReference type="InterPro" id="IPR024875">
    <property type="entry name" value="Protein_Lines"/>
</dbReference>
<dbReference type="InterPro" id="IPR029415">
    <property type="entry name" value="Lines_C"/>
</dbReference>
<dbReference type="OrthoDB" id="1939630at2759"/>
<dbReference type="PANTHER" id="PTHR16057:SF1">
    <property type="entry name" value="PROTEIN LINES HOMOLOG 1"/>
    <property type="match status" value="1"/>
</dbReference>
<name>A0A9D4ZD81_ADICA</name>
<evidence type="ECO:0008006" key="6">
    <source>
        <dbReference type="Google" id="ProtNLM"/>
    </source>
</evidence>
<accession>A0A9D4ZD81</accession>
<dbReference type="EMBL" id="JABFUD020000013">
    <property type="protein sequence ID" value="KAI5071213.1"/>
    <property type="molecule type" value="Genomic_DNA"/>
</dbReference>
<organism evidence="4 5">
    <name type="scientific">Adiantum capillus-veneris</name>
    <name type="common">Maidenhair fern</name>
    <dbReference type="NCBI Taxonomy" id="13818"/>
    <lineage>
        <taxon>Eukaryota</taxon>
        <taxon>Viridiplantae</taxon>
        <taxon>Streptophyta</taxon>
        <taxon>Embryophyta</taxon>
        <taxon>Tracheophyta</taxon>
        <taxon>Polypodiopsida</taxon>
        <taxon>Polypodiidae</taxon>
        <taxon>Polypodiales</taxon>
        <taxon>Pteridineae</taxon>
        <taxon>Pteridaceae</taxon>
        <taxon>Vittarioideae</taxon>
        <taxon>Adiantum</taxon>
    </lineage>
</organism>
<evidence type="ECO:0000259" key="3">
    <source>
        <dbReference type="Pfam" id="PF14695"/>
    </source>
</evidence>
<evidence type="ECO:0000259" key="2">
    <source>
        <dbReference type="Pfam" id="PF14694"/>
    </source>
</evidence>
<gene>
    <name evidence="4" type="ORF">GOP47_0013464</name>
</gene>
<dbReference type="Pfam" id="PF14695">
    <property type="entry name" value="LINES_C"/>
    <property type="match status" value="1"/>
</dbReference>
<keyword evidence="5" id="KW-1185">Reference proteome</keyword>
<dbReference type="InterPro" id="IPR032794">
    <property type="entry name" value="LINES_N"/>
</dbReference>
<dbReference type="PANTHER" id="PTHR16057">
    <property type="entry name" value="WINS1, 2 PROTEIN"/>
    <property type="match status" value="1"/>
</dbReference>
<feature type="domain" description="Protein Lines C-terminal" evidence="3">
    <location>
        <begin position="558"/>
        <end position="587"/>
    </location>
</feature>
<proteinExistence type="predicted"/>
<evidence type="ECO:0000313" key="5">
    <source>
        <dbReference type="Proteomes" id="UP000886520"/>
    </source>
</evidence>
<sequence>MQEDGQCQEDKNGSLNAALSRVQRGLNSRSVLLESDKKLQLEIQDCAVSEGVASFCKKDVEGLASNLIVLLASENSFTRHSVRKTFVALFSYLHGSVSLGVFLTGFLWNALKGCFFGEREFKSMKRGVHSSCLATKYGYSISGLKIGMPLLQILHDILRKFKSEESSSLEGFVACTEAHMAEVFVAFSTCFRCLINNSVERKLEVEDDLMLAALLRFLCSFIHLLCIHPGAINMARILPKNHMMALFVPFLEGVSQYCLSPHQTGFLSHYLCHKFLMLMFRLHSWFIEWPPLASTCSEILRSNTNNLCPSLFVKQTSPPAPLLLSPFAACHAQSKAHLFPFSVAFWPEKHAVFLIFKLEFSSARIPYGSSTRKGDVWLLKWLLSQMSLPGDPSISGTAVLANWLASSFLQIFIDEDMLLLEILLLLQDCPISDLFSRSSDYDSSPIAQKLLVEVFKPIRLFAVFLSLISYDHSVMIDFLIAKDTGVVCLQYLLRSMRLVRSTWPELLSLSDTPSTLTGTESFCQVDNQAVKQLHSSASFAHKASWHDKVIDINRVVISMMKLKHAIKKLHEKHAFPYNPSPLLKHLDFLESDPLVKAMCVCD</sequence>
<dbReference type="Proteomes" id="UP000886520">
    <property type="component" value="Chromosome 13"/>
</dbReference>
<dbReference type="AlphaFoldDB" id="A0A9D4ZD81"/>
<feature type="transmembrane region" description="Helical" evidence="1">
    <location>
        <begin position="86"/>
        <end position="108"/>
    </location>
</feature>
<comment type="caution">
    <text evidence="4">The sequence shown here is derived from an EMBL/GenBank/DDBJ whole genome shotgun (WGS) entry which is preliminary data.</text>
</comment>
<keyword evidence="1" id="KW-1133">Transmembrane helix</keyword>
<protein>
    <recommendedName>
        <fullName evidence="6">Protein Lines C-terminal domain-containing protein</fullName>
    </recommendedName>
</protein>
<reference evidence="4" key="1">
    <citation type="submission" date="2021-01" db="EMBL/GenBank/DDBJ databases">
        <title>Adiantum capillus-veneris genome.</title>
        <authorList>
            <person name="Fang Y."/>
            <person name="Liao Q."/>
        </authorList>
    </citation>
    <scope>NUCLEOTIDE SEQUENCE</scope>
    <source>
        <strain evidence="4">H3</strain>
        <tissue evidence="4">Leaf</tissue>
    </source>
</reference>
<feature type="domain" description="Protein Lines N-terminal" evidence="2">
    <location>
        <begin position="408"/>
        <end position="507"/>
    </location>
</feature>
<evidence type="ECO:0000313" key="4">
    <source>
        <dbReference type="EMBL" id="KAI5071213.1"/>
    </source>
</evidence>
<keyword evidence="1" id="KW-0472">Membrane</keyword>
<keyword evidence="1" id="KW-0812">Transmembrane</keyword>